<feature type="region of interest" description="Disordered" evidence="1">
    <location>
        <begin position="138"/>
        <end position="161"/>
    </location>
</feature>
<protein>
    <submittedName>
        <fullName evidence="2">Uncharacterized protein</fullName>
    </submittedName>
</protein>
<feature type="compositionally biased region" description="Basic and acidic residues" evidence="1">
    <location>
        <begin position="211"/>
        <end position="222"/>
    </location>
</feature>
<proteinExistence type="predicted"/>
<feature type="region of interest" description="Disordered" evidence="1">
    <location>
        <begin position="209"/>
        <end position="241"/>
    </location>
</feature>
<feature type="compositionally biased region" description="Polar residues" evidence="1">
    <location>
        <begin position="140"/>
        <end position="155"/>
    </location>
</feature>
<dbReference type="EMBL" id="JADCTT010000001">
    <property type="protein sequence ID" value="KAF9759273.1"/>
    <property type="molecule type" value="Genomic_DNA"/>
</dbReference>
<accession>A0A8H7NP29</accession>
<dbReference type="AlphaFoldDB" id="A0A8H7NP29"/>
<name>A0A8H7NP29_BIOOC</name>
<evidence type="ECO:0000256" key="1">
    <source>
        <dbReference type="SAM" id="MobiDB-lite"/>
    </source>
</evidence>
<organism evidence="2 3">
    <name type="scientific">Bionectria ochroleuca</name>
    <name type="common">Gliocladium roseum</name>
    <dbReference type="NCBI Taxonomy" id="29856"/>
    <lineage>
        <taxon>Eukaryota</taxon>
        <taxon>Fungi</taxon>
        <taxon>Dikarya</taxon>
        <taxon>Ascomycota</taxon>
        <taxon>Pezizomycotina</taxon>
        <taxon>Sordariomycetes</taxon>
        <taxon>Hypocreomycetidae</taxon>
        <taxon>Hypocreales</taxon>
        <taxon>Bionectriaceae</taxon>
        <taxon>Clonostachys</taxon>
    </lineage>
</organism>
<sequence length="241" mass="26313">MDPKTHPIVFILPAVPGGLLMRPLTDVLYPIPHPKRHMESRPPPEIRDLPFYERLFSYDSNTPSVPTQSYSAPGPSPGNDMATSPTQPDATTVRNTKSSRHNSAPILPGLTLDSTRLMPTSNPSSPLALATTVADDYLDSHTTTPNGNSSASNHEPNVPAIEPTKSQLNVQSTVIAPPSLPLHMVAPWEDDQNRGKHLDGKVEIVNTFPERAADFDSGDSPKHKTKRFSKSGGKLLKKHRR</sequence>
<feature type="compositionally biased region" description="Basic residues" evidence="1">
    <location>
        <begin position="223"/>
        <end position="241"/>
    </location>
</feature>
<feature type="compositionally biased region" description="Polar residues" evidence="1">
    <location>
        <begin position="60"/>
        <end position="71"/>
    </location>
</feature>
<gene>
    <name evidence="2" type="ORF">IM811_000967</name>
</gene>
<dbReference type="Proteomes" id="UP000616885">
    <property type="component" value="Unassembled WGS sequence"/>
</dbReference>
<comment type="caution">
    <text evidence="2">The sequence shown here is derived from an EMBL/GenBank/DDBJ whole genome shotgun (WGS) entry which is preliminary data.</text>
</comment>
<reference evidence="2" key="1">
    <citation type="submission" date="2020-10" db="EMBL/GenBank/DDBJ databases">
        <title>High-Quality Genome Resource of Clonostachys rosea strain S41 by Oxford Nanopore Long-Read Sequencing.</title>
        <authorList>
            <person name="Wang H."/>
        </authorList>
    </citation>
    <scope>NUCLEOTIDE SEQUENCE</scope>
    <source>
        <strain evidence="2">S41</strain>
    </source>
</reference>
<evidence type="ECO:0000313" key="3">
    <source>
        <dbReference type="Proteomes" id="UP000616885"/>
    </source>
</evidence>
<feature type="region of interest" description="Disordered" evidence="1">
    <location>
        <begin position="60"/>
        <end position="116"/>
    </location>
</feature>
<evidence type="ECO:0000313" key="2">
    <source>
        <dbReference type="EMBL" id="KAF9759273.1"/>
    </source>
</evidence>
<feature type="compositionally biased region" description="Polar residues" evidence="1">
    <location>
        <begin position="81"/>
        <end position="96"/>
    </location>
</feature>